<dbReference type="EMBL" id="LAZR01011052">
    <property type="protein sequence ID" value="KKM63698.1"/>
    <property type="molecule type" value="Genomic_DNA"/>
</dbReference>
<proteinExistence type="predicted"/>
<evidence type="ECO:0000313" key="1">
    <source>
        <dbReference type="EMBL" id="KKM63698.1"/>
    </source>
</evidence>
<gene>
    <name evidence="1" type="ORF">LCGC14_1508840</name>
</gene>
<dbReference type="AlphaFoldDB" id="A0A0F9J273"/>
<protein>
    <submittedName>
        <fullName evidence="1">Uncharacterized protein</fullName>
    </submittedName>
</protein>
<reference evidence="1" key="1">
    <citation type="journal article" date="2015" name="Nature">
        <title>Complex archaea that bridge the gap between prokaryotes and eukaryotes.</title>
        <authorList>
            <person name="Spang A."/>
            <person name="Saw J.H."/>
            <person name="Jorgensen S.L."/>
            <person name="Zaremba-Niedzwiedzka K."/>
            <person name="Martijn J."/>
            <person name="Lind A.E."/>
            <person name="van Eijk R."/>
            <person name="Schleper C."/>
            <person name="Guy L."/>
            <person name="Ettema T.J."/>
        </authorList>
    </citation>
    <scope>NUCLEOTIDE SEQUENCE</scope>
</reference>
<feature type="non-terminal residue" evidence="1">
    <location>
        <position position="1"/>
    </location>
</feature>
<organism evidence="1">
    <name type="scientific">marine sediment metagenome</name>
    <dbReference type="NCBI Taxonomy" id="412755"/>
    <lineage>
        <taxon>unclassified sequences</taxon>
        <taxon>metagenomes</taxon>
        <taxon>ecological metagenomes</taxon>
    </lineage>
</organism>
<name>A0A0F9J273_9ZZZZ</name>
<sequence length="134" mass="15188">PEDENCKEPALIQVVKKETRKLKHRAPDKDMLMFFLLNLSDEYHNTRSITIDQTKKQINVNITGKLESSDIRKLAGAAFKTADIIDKRTKVIESKIIDVVDGEFNNDSNPQKDAVIVKVSSDANNEFLESILDE</sequence>
<accession>A0A0F9J273</accession>
<comment type="caution">
    <text evidence="1">The sequence shown here is derived from an EMBL/GenBank/DDBJ whole genome shotgun (WGS) entry which is preliminary data.</text>
</comment>